<dbReference type="AlphaFoldDB" id="A0A6J8BZP1"/>
<accession>A0A6J8BZP1</accession>
<organism evidence="3 4">
    <name type="scientific">Mytilus coruscus</name>
    <name type="common">Sea mussel</name>
    <dbReference type="NCBI Taxonomy" id="42192"/>
    <lineage>
        <taxon>Eukaryota</taxon>
        <taxon>Metazoa</taxon>
        <taxon>Spiralia</taxon>
        <taxon>Lophotrochozoa</taxon>
        <taxon>Mollusca</taxon>
        <taxon>Bivalvia</taxon>
        <taxon>Autobranchia</taxon>
        <taxon>Pteriomorphia</taxon>
        <taxon>Mytilida</taxon>
        <taxon>Mytiloidea</taxon>
        <taxon>Mytilidae</taxon>
        <taxon>Mytilinae</taxon>
        <taxon>Mytilus</taxon>
    </lineage>
</organism>
<evidence type="ECO:0000313" key="3">
    <source>
        <dbReference type="EMBL" id="CAC5389558.1"/>
    </source>
</evidence>
<dbReference type="Proteomes" id="UP000507470">
    <property type="component" value="Unassembled WGS sequence"/>
</dbReference>
<dbReference type="Gene3D" id="3.30.160.60">
    <property type="entry name" value="Classic Zinc Finger"/>
    <property type="match status" value="1"/>
</dbReference>
<dbReference type="InterPro" id="IPR000315">
    <property type="entry name" value="Znf_B-box"/>
</dbReference>
<keyword evidence="1" id="KW-0479">Metal-binding</keyword>
<dbReference type="GO" id="GO:0008270">
    <property type="term" value="F:zinc ion binding"/>
    <property type="evidence" value="ECO:0007669"/>
    <property type="project" value="UniProtKB-KW"/>
</dbReference>
<name>A0A6J8BZP1_MYTCO</name>
<protein>
    <recommendedName>
        <fullName evidence="2">B box-type domain-containing protein</fullName>
    </recommendedName>
</protein>
<reference evidence="3 4" key="1">
    <citation type="submission" date="2020-06" db="EMBL/GenBank/DDBJ databases">
        <authorList>
            <person name="Li R."/>
            <person name="Bekaert M."/>
        </authorList>
    </citation>
    <scope>NUCLEOTIDE SEQUENCE [LARGE SCALE GENOMIC DNA]</scope>
    <source>
        <strain evidence="4">wild</strain>
    </source>
</reference>
<keyword evidence="1" id="KW-0862">Zinc</keyword>
<feature type="domain" description="B box-type" evidence="2">
    <location>
        <begin position="52"/>
        <end position="95"/>
    </location>
</feature>
<dbReference type="Pfam" id="PF00643">
    <property type="entry name" value="zf-B_box"/>
    <property type="match status" value="1"/>
</dbReference>
<sequence>MVDFETKTCKLCVYKYCLDCEQYCCENCKSLRKKLKVSTYHQFDNASDNISDGTLKCHEHREEFDLVCNTCDSPVCSRCITGKHEFSQQAETISQLRTKIEENLRIRQDELNHTMETIERGIDKFDKQVDVVIKSITEEGIKAKAMVDIWVSQMMCLMTNRCNNDKKELMKLLSDSKRLVSKGYCLEKQRKQLDCTRHDGNLVEKLKNLDMEIEKLKAMELPGFPEISVKNKEVTPKCISQCISTFRFR</sequence>
<gene>
    <name evidence="3" type="ORF">MCOR_24713</name>
</gene>
<dbReference type="SUPFAM" id="SSF57845">
    <property type="entry name" value="B-box zinc-binding domain"/>
    <property type="match status" value="1"/>
</dbReference>
<evidence type="ECO:0000256" key="1">
    <source>
        <dbReference type="PROSITE-ProRule" id="PRU00024"/>
    </source>
</evidence>
<dbReference type="PROSITE" id="PS50119">
    <property type="entry name" value="ZF_BBOX"/>
    <property type="match status" value="1"/>
</dbReference>
<evidence type="ECO:0000313" key="4">
    <source>
        <dbReference type="Proteomes" id="UP000507470"/>
    </source>
</evidence>
<keyword evidence="4" id="KW-1185">Reference proteome</keyword>
<proteinExistence type="predicted"/>
<evidence type="ECO:0000259" key="2">
    <source>
        <dbReference type="PROSITE" id="PS50119"/>
    </source>
</evidence>
<keyword evidence="1" id="KW-0863">Zinc-finger</keyword>
<dbReference type="OrthoDB" id="10317966at2759"/>
<dbReference type="EMBL" id="CACVKT020004351">
    <property type="protein sequence ID" value="CAC5389558.1"/>
    <property type="molecule type" value="Genomic_DNA"/>
</dbReference>